<evidence type="ECO:0000313" key="4">
    <source>
        <dbReference type="Proteomes" id="UP000006727"/>
    </source>
</evidence>
<dbReference type="InParanoid" id="A0A2K1ICG9"/>
<feature type="region of interest" description="Disordered" evidence="1">
    <location>
        <begin position="52"/>
        <end position="164"/>
    </location>
</feature>
<dbReference type="Gramene" id="Pp3c26_10350V3.1">
    <property type="protein sequence ID" value="Pp3c26_10350V3.1"/>
    <property type="gene ID" value="Pp3c26_10350"/>
</dbReference>
<name>A0A2K1ICG9_PHYPA</name>
<dbReference type="Proteomes" id="UP000006727">
    <property type="component" value="Chromosome 26"/>
</dbReference>
<gene>
    <name evidence="2" type="ORF">PHYPA_030455</name>
</gene>
<dbReference type="AlphaFoldDB" id="A0A2K1ICG9"/>
<feature type="compositionally biased region" description="Acidic residues" evidence="1">
    <location>
        <begin position="77"/>
        <end position="96"/>
    </location>
</feature>
<reference evidence="2 4" key="1">
    <citation type="journal article" date="2008" name="Science">
        <title>The Physcomitrella genome reveals evolutionary insights into the conquest of land by plants.</title>
        <authorList>
            <person name="Rensing S."/>
            <person name="Lang D."/>
            <person name="Zimmer A."/>
            <person name="Terry A."/>
            <person name="Salamov A."/>
            <person name="Shapiro H."/>
            <person name="Nishiyama T."/>
            <person name="Perroud P.-F."/>
            <person name="Lindquist E."/>
            <person name="Kamisugi Y."/>
            <person name="Tanahashi T."/>
            <person name="Sakakibara K."/>
            <person name="Fujita T."/>
            <person name="Oishi K."/>
            <person name="Shin-I T."/>
            <person name="Kuroki Y."/>
            <person name="Toyoda A."/>
            <person name="Suzuki Y."/>
            <person name="Hashimoto A."/>
            <person name="Yamaguchi K."/>
            <person name="Sugano A."/>
            <person name="Kohara Y."/>
            <person name="Fujiyama A."/>
            <person name="Anterola A."/>
            <person name="Aoki S."/>
            <person name="Ashton N."/>
            <person name="Barbazuk W.B."/>
            <person name="Barker E."/>
            <person name="Bennetzen J."/>
            <person name="Bezanilla M."/>
            <person name="Blankenship R."/>
            <person name="Cho S.H."/>
            <person name="Dutcher S."/>
            <person name="Estelle M."/>
            <person name="Fawcett J.A."/>
            <person name="Gundlach H."/>
            <person name="Hanada K."/>
            <person name="Heyl A."/>
            <person name="Hicks K.A."/>
            <person name="Hugh J."/>
            <person name="Lohr M."/>
            <person name="Mayer K."/>
            <person name="Melkozernov A."/>
            <person name="Murata T."/>
            <person name="Nelson D."/>
            <person name="Pils B."/>
            <person name="Prigge M."/>
            <person name="Reiss B."/>
            <person name="Renner T."/>
            <person name="Rombauts S."/>
            <person name="Rushton P."/>
            <person name="Sanderfoot A."/>
            <person name="Schween G."/>
            <person name="Shiu S.-H."/>
            <person name="Stueber K."/>
            <person name="Theodoulou F.L."/>
            <person name="Tu H."/>
            <person name="Van de Peer Y."/>
            <person name="Verrier P.J."/>
            <person name="Waters E."/>
            <person name="Wood A."/>
            <person name="Yang L."/>
            <person name="Cove D."/>
            <person name="Cuming A."/>
            <person name="Hasebe M."/>
            <person name="Lucas S."/>
            <person name="Mishler D.B."/>
            <person name="Reski R."/>
            <person name="Grigoriev I."/>
            <person name="Quatrano R.S."/>
            <person name="Boore J.L."/>
        </authorList>
    </citation>
    <scope>NUCLEOTIDE SEQUENCE [LARGE SCALE GENOMIC DNA]</scope>
    <source>
        <strain evidence="3 4">cv. Gransden 2004</strain>
    </source>
</reference>
<reference evidence="3" key="3">
    <citation type="submission" date="2020-12" db="UniProtKB">
        <authorList>
            <consortium name="EnsemblPlants"/>
        </authorList>
    </citation>
    <scope>IDENTIFICATION</scope>
</reference>
<reference evidence="2 4" key="2">
    <citation type="journal article" date="2018" name="Plant J.">
        <title>The Physcomitrella patens chromosome-scale assembly reveals moss genome structure and evolution.</title>
        <authorList>
            <person name="Lang D."/>
            <person name="Ullrich K.K."/>
            <person name="Murat F."/>
            <person name="Fuchs J."/>
            <person name="Jenkins J."/>
            <person name="Haas F.B."/>
            <person name="Piednoel M."/>
            <person name="Gundlach H."/>
            <person name="Van Bel M."/>
            <person name="Meyberg R."/>
            <person name="Vives C."/>
            <person name="Morata J."/>
            <person name="Symeonidi A."/>
            <person name="Hiss M."/>
            <person name="Muchero W."/>
            <person name="Kamisugi Y."/>
            <person name="Saleh O."/>
            <person name="Blanc G."/>
            <person name="Decker E.L."/>
            <person name="van Gessel N."/>
            <person name="Grimwood J."/>
            <person name="Hayes R.D."/>
            <person name="Graham S.W."/>
            <person name="Gunter L.E."/>
            <person name="McDaniel S.F."/>
            <person name="Hoernstein S.N.W."/>
            <person name="Larsson A."/>
            <person name="Li F.W."/>
            <person name="Perroud P.F."/>
            <person name="Phillips J."/>
            <person name="Ranjan P."/>
            <person name="Rokshar D.S."/>
            <person name="Rothfels C.J."/>
            <person name="Schneider L."/>
            <person name="Shu S."/>
            <person name="Stevenson D.W."/>
            <person name="Thummler F."/>
            <person name="Tillich M."/>
            <person name="Villarreal Aguilar J.C."/>
            <person name="Widiez T."/>
            <person name="Wong G.K."/>
            <person name="Wymore A."/>
            <person name="Zhang Y."/>
            <person name="Zimmer A.D."/>
            <person name="Quatrano R.S."/>
            <person name="Mayer K.F.X."/>
            <person name="Goodstein D."/>
            <person name="Casacuberta J.M."/>
            <person name="Vandepoele K."/>
            <person name="Reski R."/>
            <person name="Cuming A.C."/>
            <person name="Tuskan G.A."/>
            <person name="Maumus F."/>
            <person name="Salse J."/>
            <person name="Schmutz J."/>
            <person name="Rensing S.A."/>
        </authorList>
    </citation>
    <scope>NUCLEOTIDE SEQUENCE [LARGE SCALE GENOMIC DNA]</scope>
    <source>
        <strain evidence="3 4">cv. Gransden 2004</strain>
    </source>
</reference>
<dbReference type="EMBL" id="ABEU02000026">
    <property type="protein sequence ID" value="PNR26974.1"/>
    <property type="molecule type" value="Genomic_DNA"/>
</dbReference>
<dbReference type="PANTHER" id="PTHR48469">
    <property type="match status" value="1"/>
</dbReference>
<evidence type="ECO:0000256" key="1">
    <source>
        <dbReference type="SAM" id="MobiDB-lite"/>
    </source>
</evidence>
<dbReference type="EnsemblPlants" id="Pp3c26_10350V3.1">
    <property type="protein sequence ID" value="Pp3c26_10350V3.1"/>
    <property type="gene ID" value="Pp3c26_10350"/>
</dbReference>
<protein>
    <submittedName>
        <fullName evidence="2 3">Uncharacterized protein</fullName>
    </submittedName>
</protein>
<keyword evidence="4" id="KW-1185">Reference proteome</keyword>
<sequence length="190" mass="21288">MEFYLWLVRKFSRPGGSIFFTSGGGKITCTAMVSAIYKSRATTPKRSRVGVRLSDRFESSPSKKQRKIPVDNVLVISDEDDDKADDHDYDPDEEKEVDEKVKIDDDDLQELDPIQPNATLPERRSRVIPQSAQASDNPPFGGTPGASSSGERRRKKKDMDSMATVMESISAILADSQRRHEQQIAEINAR</sequence>
<accession>A0A2K1ICG9</accession>
<proteinExistence type="predicted"/>
<dbReference type="PANTHER" id="PTHR48469:SF1">
    <property type="match status" value="1"/>
</dbReference>
<organism evidence="2">
    <name type="scientific">Physcomitrium patens</name>
    <name type="common">Spreading-leaved earth moss</name>
    <name type="synonym">Physcomitrella patens</name>
    <dbReference type="NCBI Taxonomy" id="3218"/>
    <lineage>
        <taxon>Eukaryota</taxon>
        <taxon>Viridiplantae</taxon>
        <taxon>Streptophyta</taxon>
        <taxon>Embryophyta</taxon>
        <taxon>Bryophyta</taxon>
        <taxon>Bryophytina</taxon>
        <taxon>Bryopsida</taxon>
        <taxon>Funariidae</taxon>
        <taxon>Funariales</taxon>
        <taxon>Funariaceae</taxon>
        <taxon>Physcomitrium</taxon>
    </lineage>
</organism>
<evidence type="ECO:0000313" key="3">
    <source>
        <dbReference type="EnsemblPlants" id="Pp3c26_10350V3.1"/>
    </source>
</evidence>
<evidence type="ECO:0000313" key="2">
    <source>
        <dbReference type="EMBL" id="PNR26974.1"/>
    </source>
</evidence>